<comment type="subcellular location">
    <subcellularLocation>
        <location evidence="1">Nucleus</location>
    </subcellularLocation>
</comment>
<feature type="compositionally biased region" description="Pro residues" evidence="10">
    <location>
        <begin position="176"/>
        <end position="187"/>
    </location>
</feature>
<keyword evidence="2" id="KW-0479">Metal-binding</keyword>
<dbReference type="SUPFAM" id="SSF57716">
    <property type="entry name" value="Glucocorticoid receptor-like (DNA-binding domain)"/>
    <property type="match status" value="1"/>
</dbReference>
<organism evidence="12 13">
    <name type="scientific">Caenorhabditis angaria</name>
    <dbReference type="NCBI Taxonomy" id="860376"/>
    <lineage>
        <taxon>Eukaryota</taxon>
        <taxon>Metazoa</taxon>
        <taxon>Ecdysozoa</taxon>
        <taxon>Nematoda</taxon>
        <taxon>Chromadorea</taxon>
        <taxon>Rhabditida</taxon>
        <taxon>Rhabditina</taxon>
        <taxon>Rhabditomorpha</taxon>
        <taxon>Rhabditoidea</taxon>
        <taxon>Rhabditidae</taxon>
        <taxon>Peloderinae</taxon>
        <taxon>Caenorhabditis</taxon>
    </lineage>
</organism>
<dbReference type="InterPro" id="IPR039355">
    <property type="entry name" value="Transcription_factor_GATA"/>
</dbReference>
<evidence type="ECO:0000256" key="7">
    <source>
        <dbReference type="ARBA" id="ARBA00023163"/>
    </source>
</evidence>
<keyword evidence="5" id="KW-0805">Transcription regulation</keyword>
<comment type="caution">
    <text evidence="12">The sequence shown here is derived from an EMBL/GenBank/DDBJ whole genome shotgun (WGS) entry which is preliminary data.</text>
</comment>
<dbReference type="PROSITE" id="PS50114">
    <property type="entry name" value="GATA_ZN_FINGER_2"/>
    <property type="match status" value="1"/>
</dbReference>
<dbReference type="GO" id="GO:0005634">
    <property type="term" value="C:nucleus"/>
    <property type="evidence" value="ECO:0007669"/>
    <property type="project" value="UniProtKB-SubCell"/>
</dbReference>
<evidence type="ECO:0000259" key="11">
    <source>
        <dbReference type="PROSITE" id="PS50114"/>
    </source>
</evidence>
<accession>A0A9P1J2V7</accession>
<dbReference type="PROSITE" id="PS00344">
    <property type="entry name" value="GATA_ZN_FINGER_1"/>
    <property type="match status" value="1"/>
</dbReference>
<keyword evidence="13" id="KW-1185">Reference proteome</keyword>
<keyword evidence="7" id="KW-0804">Transcription</keyword>
<evidence type="ECO:0000256" key="8">
    <source>
        <dbReference type="ARBA" id="ARBA00023242"/>
    </source>
</evidence>
<evidence type="ECO:0000256" key="4">
    <source>
        <dbReference type="ARBA" id="ARBA00022833"/>
    </source>
</evidence>
<evidence type="ECO:0000256" key="9">
    <source>
        <dbReference type="PROSITE-ProRule" id="PRU00094"/>
    </source>
</evidence>
<dbReference type="PANTHER" id="PTHR10071:SF281">
    <property type="entry name" value="BOX A-BINDING FACTOR-RELATED"/>
    <property type="match status" value="1"/>
</dbReference>
<dbReference type="OrthoDB" id="515401at2759"/>
<evidence type="ECO:0000313" key="13">
    <source>
        <dbReference type="Proteomes" id="UP001152747"/>
    </source>
</evidence>
<keyword evidence="8" id="KW-0539">Nucleus</keyword>
<feature type="region of interest" description="Disordered" evidence="10">
    <location>
        <begin position="172"/>
        <end position="208"/>
    </location>
</feature>
<keyword evidence="4" id="KW-0862">Zinc</keyword>
<dbReference type="InterPro" id="IPR013088">
    <property type="entry name" value="Znf_NHR/GATA"/>
</dbReference>
<dbReference type="PANTHER" id="PTHR10071">
    <property type="entry name" value="TRANSCRIPTION FACTOR GATA FAMILY MEMBER"/>
    <property type="match status" value="1"/>
</dbReference>
<dbReference type="GO" id="GO:0008270">
    <property type="term" value="F:zinc ion binding"/>
    <property type="evidence" value="ECO:0007669"/>
    <property type="project" value="UniProtKB-KW"/>
</dbReference>
<dbReference type="GO" id="GO:0000978">
    <property type="term" value="F:RNA polymerase II cis-regulatory region sequence-specific DNA binding"/>
    <property type="evidence" value="ECO:0007669"/>
    <property type="project" value="TreeGrafter"/>
</dbReference>
<keyword evidence="6" id="KW-0238">DNA-binding</keyword>
<proteinExistence type="predicted"/>
<evidence type="ECO:0000256" key="6">
    <source>
        <dbReference type="ARBA" id="ARBA00023125"/>
    </source>
</evidence>
<sequence>MDPRYSIESPWIDSMRPPTLQLPIQQTQTHTLMPDDGQSSMSELTRVRTDPLMDRQSVIGSFDLQSTFATGTNQDYLYNTSSIFNTYSTQPPPSQYHTLSSSFYDNSAFIPQQPFAPANPECVKCANPVISGRQVDGGYMCDTCSNSNVYDLSRIQTNYSMPLSLVQPIEPAPIEQIPPPAPAPSKPPKSSSNKKAGSAGSTNRRQGLVCSNCNGTNTTLWRRNAEGEPVCNACGLYFKLHSINRPVSMKKEGQLQTRKRKMKNSESSMTPTRPKERKYEKRTKTETTEYQANAFALNAHQQSQNPYSNSHFAYPVNPLHYTEPSLASFSYPQYSSEMKPTIQMINQDEEVKAAARDLEEEQ</sequence>
<dbReference type="EMBL" id="CANHGI010000006">
    <property type="protein sequence ID" value="CAI5455677.1"/>
    <property type="molecule type" value="Genomic_DNA"/>
</dbReference>
<dbReference type="Proteomes" id="UP001152747">
    <property type="component" value="Unassembled WGS sequence"/>
</dbReference>
<feature type="compositionally biased region" description="Polar residues" evidence="10">
    <location>
        <begin position="193"/>
        <end position="208"/>
    </location>
</feature>
<feature type="region of interest" description="Disordered" evidence="10">
    <location>
        <begin position="250"/>
        <end position="283"/>
    </location>
</feature>
<dbReference type="FunFam" id="3.30.50.10:FF:000032">
    <property type="entry name" value="Transcription factor GATA-3"/>
    <property type="match status" value="1"/>
</dbReference>
<dbReference type="GO" id="GO:0000122">
    <property type="term" value="P:negative regulation of transcription by RNA polymerase II"/>
    <property type="evidence" value="ECO:0007669"/>
    <property type="project" value="TreeGrafter"/>
</dbReference>
<dbReference type="AlphaFoldDB" id="A0A9P1J2V7"/>
<keyword evidence="3 9" id="KW-0863">Zinc-finger</keyword>
<dbReference type="PRINTS" id="PR00619">
    <property type="entry name" value="GATAZNFINGER"/>
</dbReference>
<evidence type="ECO:0000256" key="2">
    <source>
        <dbReference type="ARBA" id="ARBA00022723"/>
    </source>
</evidence>
<gene>
    <name evidence="12" type="ORF">CAMP_LOCUS18314</name>
</gene>
<feature type="compositionally biased region" description="Basic and acidic residues" evidence="10">
    <location>
        <begin position="273"/>
        <end position="283"/>
    </location>
</feature>
<protein>
    <recommendedName>
        <fullName evidence="11">GATA-type domain-containing protein</fullName>
    </recommendedName>
</protein>
<dbReference type="InterPro" id="IPR000679">
    <property type="entry name" value="Znf_GATA"/>
</dbReference>
<dbReference type="GO" id="GO:0045944">
    <property type="term" value="P:positive regulation of transcription by RNA polymerase II"/>
    <property type="evidence" value="ECO:0007669"/>
    <property type="project" value="TreeGrafter"/>
</dbReference>
<evidence type="ECO:0000256" key="5">
    <source>
        <dbReference type="ARBA" id="ARBA00023015"/>
    </source>
</evidence>
<evidence type="ECO:0000313" key="12">
    <source>
        <dbReference type="EMBL" id="CAI5455677.1"/>
    </source>
</evidence>
<dbReference type="Gene3D" id="3.30.50.10">
    <property type="entry name" value="Erythroid Transcription Factor GATA-1, subunit A"/>
    <property type="match status" value="1"/>
</dbReference>
<evidence type="ECO:0000256" key="10">
    <source>
        <dbReference type="SAM" id="MobiDB-lite"/>
    </source>
</evidence>
<dbReference type="GO" id="GO:0045165">
    <property type="term" value="P:cell fate commitment"/>
    <property type="evidence" value="ECO:0007669"/>
    <property type="project" value="TreeGrafter"/>
</dbReference>
<dbReference type="SMART" id="SM00401">
    <property type="entry name" value="ZnF_GATA"/>
    <property type="match status" value="1"/>
</dbReference>
<evidence type="ECO:0000256" key="1">
    <source>
        <dbReference type="ARBA" id="ARBA00004123"/>
    </source>
</evidence>
<dbReference type="CDD" id="cd00202">
    <property type="entry name" value="ZnF_GATA"/>
    <property type="match status" value="1"/>
</dbReference>
<dbReference type="Pfam" id="PF00320">
    <property type="entry name" value="GATA"/>
    <property type="match status" value="1"/>
</dbReference>
<name>A0A9P1J2V7_9PELO</name>
<dbReference type="GO" id="GO:0000981">
    <property type="term" value="F:DNA-binding transcription factor activity, RNA polymerase II-specific"/>
    <property type="evidence" value="ECO:0007669"/>
    <property type="project" value="TreeGrafter"/>
</dbReference>
<reference evidence="12" key="1">
    <citation type="submission" date="2022-11" db="EMBL/GenBank/DDBJ databases">
        <authorList>
            <person name="Kikuchi T."/>
        </authorList>
    </citation>
    <scope>NUCLEOTIDE SEQUENCE</scope>
    <source>
        <strain evidence="12">PS1010</strain>
    </source>
</reference>
<feature type="domain" description="GATA-type" evidence="11">
    <location>
        <begin position="204"/>
        <end position="258"/>
    </location>
</feature>
<dbReference type="GO" id="GO:0009888">
    <property type="term" value="P:tissue development"/>
    <property type="evidence" value="ECO:0007669"/>
    <property type="project" value="UniProtKB-ARBA"/>
</dbReference>
<evidence type="ECO:0000256" key="3">
    <source>
        <dbReference type="ARBA" id="ARBA00022771"/>
    </source>
</evidence>